<dbReference type="InterPro" id="IPR008160">
    <property type="entry name" value="Collagen"/>
</dbReference>
<dbReference type="AlphaFoldDB" id="A0AAU7K1M8"/>
<feature type="compositionally biased region" description="Low complexity" evidence="1">
    <location>
        <begin position="167"/>
        <end position="185"/>
    </location>
</feature>
<protein>
    <recommendedName>
        <fullName evidence="4">Collagen-like protein</fullName>
    </recommendedName>
</protein>
<reference evidence="3" key="1">
    <citation type="submission" date="2024-05" db="EMBL/GenBank/DDBJ databases">
        <authorList>
            <person name="Kim S."/>
            <person name="Heo J."/>
            <person name="Choi H."/>
            <person name="Choi Y."/>
            <person name="Kwon S.-W."/>
            <person name="Kim Y."/>
        </authorList>
    </citation>
    <scope>NUCLEOTIDE SEQUENCE</scope>
    <source>
        <strain evidence="3">KACC 23697</strain>
    </source>
</reference>
<evidence type="ECO:0000256" key="2">
    <source>
        <dbReference type="SAM" id="SignalP"/>
    </source>
</evidence>
<evidence type="ECO:0000256" key="1">
    <source>
        <dbReference type="SAM" id="MobiDB-lite"/>
    </source>
</evidence>
<sequence length="780" mass="77954">MKKKILITLLSMGLALAVNAQTPQQFNYQGAARNANGTPLANKNISLRISILDASATGTTQYSEVRNVVTNVLGLYAVAIGSGGASAVTGTIGGVTWASGLKFVKVEIDPDNGTNFMLAGTAQLLSVPYALYAANGPIGPKGDPGATGPVGPQGIPGVAGATGAQGPIGLTGAPGAAGATGPQGIKGDTGATGATGLQGSQGIPGVKGDKGDKGDTGPVGPSTGAAGGDLTGNYPNPTLANLQGKSLNAAAPANNQVLLFDGTAWKPVTLDISQLSGAKALTSTDLSISANGSTALLKDVTIDINAGAVNTIKLADGAITTLKIADGSVTTPKLADGAVTSVKIGNKEIKNVNIGDTAVNTLQLADGSVTTPKLADGAITSVKIENKEVKNINIDDAAVNTLQLADGSVTTPKLADAAVTLAKLTTNGISDANKVYITNATTGKPELISRSLFANANAWALKGNTGSIDQNNNFFGNTDDVAINFLVNGLKSGRLGNSAESNISFGYKTLTANVSGFYNSAFGREALSVNISGYENSALGYQVLQRSFSGINNSGFGSQALSANTVGSNNTALGTHTLMANGTGVANTAVGSLALEANNGDNNTAIGYGAGSKNNGAGNVFIGSNAAGNMTNANNTLIVANSSTIYPLIAGSFTANGGSLTLNGTSAATAIAYAPANASTLNINGSVSASILTFTTAGTLTLNDSHYTVRIKNAGANVTVNLPAASTCKGRVYVIIKALSSGDVTLNNPVLLNDDSSLTTITGNKTFTIQSDGVTWVSLN</sequence>
<dbReference type="PANTHER" id="PTHR24637:SF421">
    <property type="entry name" value="CUTICLE COLLAGEN DPY-2"/>
    <property type="match status" value="1"/>
</dbReference>
<gene>
    <name evidence="3" type="ORF">ABEG20_14815</name>
</gene>
<name>A0AAU7K1M8_9SPHI</name>
<organism evidence="3">
    <name type="scientific">Pedobacter sp. KACC 23697</name>
    <dbReference type="NCBI Taxonomy" id="3149230"/>
    <lineage>
        <taxon>Bacteria</taxon>
        <taxon>Pseudomonadati</taxon>
        <taxon>Bacteroidota</taxon>
        <taxon>Sphingobacteriia</taxon>
        <taxon>Sphingobacteriales</taxon>
        <taxon>Sphingobacteriaceae</taxon>
        <taxon>Pedobacter</taxon>
    </lineage>
</organism>
<feature type="signal peptide" evidence="2">
    <location>
        <begin position="1"/>
        <end position="20"/>
    </location>
</feature>
<keyword evidence="2" id="KW-0732">Signal</keyword>
<dbReference type="EMBL" id="CP157485">
    <property type="protein sequence ID" value="XBO46561.1"/>
    <property type="molecule type" value="Genomic_DNA"/>
</dbReference>
<dbReference type="PANTHER" id="PTHR24637">
    <property type="entry name" value="COLLAGEN"/>
    <property type="match status" value="1"/>
</dbReference>
<evidence type="ECO:0000313" key="3">
    <source>
        <dbReference type="EMBL" id="XBO46561.1"/>
    </source>
</evidence>
<evidence type="ECO:0008006" key="4">
    <source>
        <dbReference type="Google" id="ProtNLM"/>
    </source>
</evidence>
<feature type="region of interest" description="Disordered" evidence="1">
    <location>
        <begin position="159"/>
        <end position="237"/>
    </location>
</feature>
<feature type="chain" id="PRO_5043313580" description="Collagen-like protein" evidence="2">
    <location>
        <begin position="21"/>
        <end position="780"/>
    </location>
</feature>
<dbReference type="RefSeq" id="WP_406824080.1">
    <property type="nucleotide sequence ID" value="NZ_CP157485.1"/>
</dbReference>
<dbReference type="Pfam" id="PF01391">
    <property type="entry name" value="Collagen"/>
    <property type="match status" value="1"/>
</dbReference>
<proteinExistence type="predicted"/>
<accession>A0AAU7K1M8</accession>